<feature type="domain" description="CP-type G" evidence="10">
    <location>
        <begin position="13"/>
        <end position="178"/>
    </location>
</feature>
<keyword evidence="5" id="KW-0378">Hydrolase</keyword>
<dbReference type="GO" id="GO:0005737">
    <property type="term" value="C:cytoplasm"/>
    <property type="evidence" value="ECO:0007669"/>
    <property type="project" value="UniProtKB-SubCell"/>
</dbReference>
<keyword evidence="12" id="KW-1185">Reference proteome</keyword>
<comment type="subcellular location">
    <subcellularLocation>
        <location evidence="1 8">Cytoplasm</location>
    </subcellularLocation>
</comment>
<evidence type="ECO:0000256" key="1">
    <source>
        <dbReference type="ARBA" id="ARBA00004496"/>
    </source>
</evidence>
<dbReference type="PRINTS" id="PR00326">
    <property type="entry name" value="GTP1OBG"/>
</dbReference>
<dbReference type="FunFam" id="1.10.1580.10:FF:000003">
    <property type="entry name" value="Ribosome biogenesis GTPase A"/>
    <property type="match status" value="1"/>
</dbReference>
<dbReference type="NCBIfam" id="TIGR03596">
    <property type="entry name" value="GTPase_YlqF"/>
    <property type="match status" value="1"/>
</dbReference>
<evidence type="ECO:0000259" key="10">
    <source>
        <dbReference type="PROSITE" id="PS51721"/>
    </source>
</evidence>
<accession>A0AAU9ESG5</accession>
<dbReference type="PROSITE" id="PS51721">
    <property type="entry name" value="G_CP"/>
    <property type="match status" value="1"/>
</dbReference>
<feature type="binding site" evidence="9">
    <location>
        <begin position="58"/>
        <end position="61"/>
    </location>
    <ligand>
        <name>GTP</name>
        <dbReference type="ChEBI" id="CHEBI:37565"/>
    </ligand>
</feature>
<dbReference type="GO" id="GO:0003723">
    <property type="term" value="F:RNA binding"/>
    <property type="evidence" value="ECO:0007669"/>
    <property type="project" value="UniProtKB-KW"/>
</dbReference>
<feature type="binding site" evidence="9">
    <location>
        <begin position="130"/>
        <end position="135"/>
    </location>
    <ligand>
        <name>GTP</name>
        <dbReference type="ChEBI" id="CHEBI:37565"/>
    </ligand>
</feature>
<evidence type="ECO:0000256" key="3">
    <source>
        <dbReference type="ARBA" id="ARBA00022490"/>
    </source>
</evidence>
<dbReference type="PIRSF" id="PIRSF006230">
    <property type="entry name" value="MG442"/>
    <property type="match status" value="1"/>
</dbReference>
<evidence type="ECO:0000256" key="5">
    <source>
        <dbReference type="ARBA" id="ARBA00022801"/>
    </source>
</evidence>
<feature type="binding site" evidence="9">
    <location>
        <position position="174"/>
    </location>
    <ligand>
        <name>GTP</name>
        <dbReference type="ChEBI" id="CHEBI:37565"/>
    </ligand>
</feature>
<dbReference type="PANTHER" id="PTHR45782">
    <property type="entry name" value="MITOCHONDRIAL RIBOSOME-ASSOCIATED GTPASE 1"/>
    <property type="match status" value="1"/>
</dbReference>
<comment type="similarity">
    <text evidence="8">Belongs to the TRAFAC class YlqF/YawG GTPase family. MTG1 subfamily.</text>
</comment>
<dbReference type="GO" id="GO:0003924">
    <property type="term" value="F:GTPase activity"/>
    <property type="evidence" value="ECO:0007669"/>
    <property type="project" value="TreeGrafter"/>
</dbReference>
<dbReference type="InterPro" id="IPR027417">
    <property type="entry name" value="P-loop_NTPase"/>
</dbReference>
<sequence length="287" mass="32830">MNINWYPGHMKKTRELIQENLKMVDIVVEVLDARIPVSSKNPSIDDLLENKPKIVALNKFDLANEKTLEEWIRYYKNLGISAIPINSLTGVGINRLVHEIRFVMREKIEKFEKQGRKARAVRAMIIGIPNVGKSSLINKLVGKKSAKTGNRPGVTRGKQWIRIRKDLELFDTPGILWPKIENKKVGLNLAYTGAIKDEILPLEEVGMYLIEKIITINPEIITSRYNIEIDDKDRLEVMEAIGRRRGCLMSKNQIDYTKVAKIVLDEFRKGVLGKLSLETPDDIKKDD</sequence>
<evidence type="ECO:0000256" key="6">
    <source>
        <dbReference type="ARBA" id="ARBA00022884"/>
    </source>
</evidence>
<organism evidence="11 12">
    <name type="scientific">Helicovermis profundi</name>
    <dbReference type="NCBI Taxonomy" id="3065157"/>
    <lineage>
        <taxon>Bacteria</taxon>
        <taxon>Bacillati</taxon>
        <taxon>Bacillota</taxon>
        <taxon>Clostridia</taxon>
        <taxon>Helicovermis</taxon>
    </lineage>
</organism>
<dbReference type="Pfam" id="PF01926">
    <property type="entry name" value="MMR_HSR1"/>
    <property type="match status" value="1"/>
</dbReference>
<evidence type="ECO:0000256" key="7">
    <source>
        <dbReference type="ARBA" id="ARBA00023134"/>
    </source>
</evidence>
<dbReference type="AlphaFoldDB" id="A0AAU9ESG5"/>
<dbReference type="Proteomes" id="UP001321786">
    <property type="component" value="Chromosome"/>
</dbReference>
<dbReference type="Gene3D" id="3.40.50.300">
    <property type="entry name" value="P-loop containing nucleotide triphosphate hydrolases"/>
    <property type="match status" value="1"/>
</dbReference>
<evidence type="ECO:0000256" key="8">
    <source>
        <dbReference type="PIRNR" id="PIRNR006230"/>
    </source>
</evidence>
<keyword evidence="4 8" id="KW-0547">Nucleotide-binding</keyword>
<evidence type="ECO:0000256" key="4">
    <source>
        <dbReference type="ARBA" id="ARBA00022741"/>
    </source>
</evidence>
<protein>
    <recommendedName>
        <fullName evidence="2 8">Ribosome biogenesis GTPase A</fullName>
    </recommendedName>
</protein>
<feature type="binding site" evidence="9">
    <location>
        <begin position="86"/>
        <end position="87"/>
    </location>
    <ligand>
        <name>GTP</name>
        <dbReference type="ChEBI" id="CHEBI:37565"/>
    </ligand>
</feature>
<dbReference type="EMBL" id="AP028654">
    <property type="protein sequence ID" value="BEP29395.1"/>
    <property type="molecule type" value="Genomic_DNA"/>
</dbReference>
<dbReference type="Gene3D" id="1.10.1580.10">
    <property type="match status" value="1"/>
</dbReference>
<dbReference type="SUPFAM" id="SSF52540">
    <property type="entry name" value="P-loop containing nucleoside triphosphate hydrolases"/>
    <property type="match status" value="1"/>
</dbReference>
<evidence type="ECO:0000256" key="2">
    <source>
        <dbReference type="ARBA" id="ARBA00014898"/>
    </source>
</evidence>
<dbReference type="InterPro" id="IPR030378">
    <property type="entry name" value="G_CP_dom"/>
</dbReference>
<evidence type="ECO:0000313" key="12">
    <source>
        <dbReference type="Proteomes" id="UP001321786"/>
    </source>
</evidence>
<keyword evidence="6" id="KW-0694">RNA-binding</keyword>
<dbReference type="RefSeq" id="WP_338537364.1">
    <property type="nucleotide sequence ID" value="NZ_AP028654.1"/>
</dbReference>
<name>A0AAU9ESG5_9FIRM</name>
<keyword evidence="7 8" id="KW-0342">GTP-binding</keyword>
<gene>
    <name evidence="11" type="primary">ylqF</name>
    <name evidence="11" type="ORF">HLPR_17260</name>
</gene>
<dbReference type="FunFam" id="3.40.50.300:FF:000590">
    <property type="entry name" value="Ribosome biogenesis GTPase A"/>
    <property type="match status" value="1"/>
</dbReference>
<dbReference type="InterPro" id="IPR016478">
    <property type="entry name" value="GTPase_MTG1"/>
</dbReference>
<dbReference type="PANTHER" id="PTHR45782:SF4">
    <property type="entry name" value="MITOCHONDRIAL RIBOSOME-ASSOCIATED GTPASE 1"/>
    <property type="match status" value="1"/>
</dbReference>
<dbReference type="InterPro" id="IPR019991">
    <property type="entry name" value="GTP-bd_ribosome_bgen"/>
</dbReference>
<dbReference type="CDD" id="cd01856">
    <property type="entry name" value="YlqF"/>
    <property type="match status" value="1"/>
</dbReference>
<dbReference type="InterPro" id="IPR006073">
    <property type="entry name" value="GTP-bd"/>
</dbReference>
<dbReference type="GO" id="GO:0006412">
    <property type="term" value="P:translation"/>
    <property type="evidence" value="ECO:0007669"/>
    <property type="project" value="TreeGrafter"/>
</dbReference>
<keyword evidence="3 8" id="KW-0963">Cytoplasm</keyword>
<proteinExistence type="inferred from homology"/>
<evidence type="ECO:0000313" key="11">
    <source>
        <dbReference type="EMBL" id="BEP29395.1"/>
    </source>
</evidence>
<dbReference type="GO" id="GO:0005525">
    <property type="term" value="F:GTP binding"/>
    <property type="evidence" value="ECO:0007669"/>
    <property type="project" value="UniProtKB-KW"/>
</dbReference>
<evidence type="ECO:0000256" key="9">
    <source>
        <dbReference type="PIRSR" id="PIRSR006230-1"/>
    </source>
</evidence>
<comment type="function">
    <text evidence="8">Required for a late step of 50S ribosomal subunit assembly. Has GTPase activity.</text>
</comment>
<reference evidence="11 12" key="1">
    <citation type="submission" date="2023-08" db="EMBL/GenBank/DDBJ databases">
        <title>Helicovermis profunda gen. nov., sp. nov., a novel mesophilic, fermentative bacterium within the Bacillota from a deep-sea hydrothermal vent chimney.</title>
        <authorList>
            <person name="Miyazaki U."/>
            <person name="Mizutani D."/>
            <person name="Hashimoto Y."/>
            <person name="Tame A."/>
            <person name="Sawayama S."/>
            <person name="Miyazaki J."/>
            <person name="Takai K."/>
            <person name="Nakagawa S."/>
        </authorList>
    </citation>
    <scope>NUCLEOTIDE SEQUENCE [LARGE SCALE GENOMIC DNA]</scope>
    <source>
        <strain evidence="11 12">S502</strain>
    </source>
</reference>
<dbReference type="KEGG" id="hprf:HLPR_17260"/>
<dbReference type="InterPro" id="IPR023179">
    <property type="entry name" value="GTP-bd_ortho_bundle_sf"/>
</dbReference>